<feature type="domain" description="Thiamine pyrophosphate enzyme TPP-binding" evidence="4">
    <location>
        <begin position="229"/>
        <end position="310"/>
    </location>
</feature>
<gene>
    <name evidence="6" type="primary">aepY</name>
    <name evidence="6" type="ORF">L2764_22765</name>
</gene>
<proteinExistence type="predicted"/>
<keyword evidence="2" id="KW-0786">Thiamine pyrophosphate</keyword>
<dbReference type="NCBIfam" id="TIGR03297">
    <property type="entry name" value="Ppyr-DeCO2ase"/>
    <property type="match status" value="1"/>
</dbReference>
<protein>
    <submittedName>
        <fullName evidence="6">Phosphonopyruvate decarboxylase</fullName>
        <ecNumber evidence="6">4.1.1.82</ecNumber>
    </submittedName>
</protein>
<dbReference type="CDD" id="cd07035">
    <property type="entry name" value="TPP_PYR_POX_like"/>
    <property type="match status" value="1"/>
</dbReference>
<dbReference type="EC" id="4.1.1.82" evidence="6"/>
<accession>A0ABT0LHP1</accession>
<keyword evidence="1" id="KW-0210">Decarboxylase</keyword>
<keyword evidence="7" id="KW-1185">Reference proteome</keyword>
<dbReference type="PANTHER" id="PTHR42818:SF1">
    <property type="entry name" value="SULFOPYRUVATE DECARBOXYLASE"/>
    <property type="match status" value="1"/>
</dbReference>
<dbReference type="InterPro" id="IPR011766">
    <property type="entry name" value="TPP_enzyme_TPP-bd"/>
</dbReference>
<dbReference type="InterPro" id="IPR012001">
    <property type="entry name" value="Thiamin_PyroP_enz_TPP-bd_dom"/>
</dbReference>
<evidence type="ECO:0000259" key="5">
    <source>
        <dbReference type="Pfam" id="PF02776"/>
    </source>
</evidence>
<dbReference type="Pfam" id="PF02775">
    <property type="entry name" value="TPP_enzyme_C"/>
    <property type="match status" value="1"/>
</dbReference>
<name>A0ABT0LHP1_9GAMM</name>
<evidence type="ECO:0000256" key="3">
    <source>
        <dbReference type="ARBA" id="ARBA00023239"/>
    </source>
</evidence>
<dbReference type="SUPFAM" id="SSF52518">
    <property type="entry name" value="Thiamin diphosphate-binding fold (THDP-binding)"/>
    <property type="match status" value="2"/>
</dbReference>
<reference evidence="6 7" key="1">
    <citation type="submission" date="2022-01" db="EMBL/GenBank/DDBJ databases">
        <title>Whole genome-based taxonomy of the Shewanellaceae.</title>
        <authorList>
            <person name="Martin-Rodriguez A.J."/>
        </authorList>
    </citation>
    <scope>NUCLEOTIDE SEQUENCE [LARGE SCALE GENOMIC DNA]</scope>
    <source>
        <strain evidence="6 7">DSM 17177</strain>
    </source>
</reference>
<dbReference type="InterPro" id="IPR029061">
    <property type="entry name" value="THDP-binding"/>
</dbReference>
<feature type="domain" description="Thiamine pyrophosphate enzyme N-terminal TPP-binding" evidence="5">
    <location>
        <begin position="10"/>
        <end position="80"/>
    </location>
</feature>
<dbReference type="GO" id="GO:0033980">
    <property type="term" value="F:phosphonopyruvate decarboxylase activity"/>
    <property type="evidence" value="ECO:0007669"/>
    <property type="project" value="UniProtKB-EC"/>
</dbReference>
<evidence type="ECO:0000256" key="2">
    <source>
        <dbReference type="ARBA" id="ARBA00023052"/>
    </source>
</evidence>
<dbReference type="Gene3D" id="3.40.50.970">
    <property type="match status" value="2"/>
</dbReference>
<dbReference type="Proteomes" id="UP001203423">
    <property type="component" value="Unassembled WGS sequence"/>
</dbReference>
<dbReference type="InterPro" id="IPR051818">
    <property type="entry name" value="TPP_dependent_decarboxylase"/>
</dbReference>
<dbReference type="EMBL" id="JAKIKS010000137">
    <property type="protein sequence ID" value="MCL1127223.1"/>
    <property type="molecule type" value="Genomic_DNA"/>
</dbReference>
<comment type="caution">
    <text evidence="6">The sequence shown here is derived from an EMBL/GenBank/DDBJ whole genome shotgun (WGS) entry which is preliminary data.</text>
</comment>
<organism evidence="6 7">
    <name type="scientific">Shewanella surugensis</name>
    <dbReference type="NCBI Taxonomy" id="212020"/>
    <lineage>
        <taxon>Bacteria</taxon>
        <taxon>Pseudomonadati</taxon>
        <taxon>Pseudomonadota</taxon>
        <taxon>Gammaproteobacteria</taxon>
        <taxon>Alteromonadales</taxon>
        <taxon>Shewanellaceae</taxon>
        <taxon>Shewanella</taxon>
    </lineage>
</organism>
<evidence type="ECO:0000313" key="6">
    <source>
        <dbReference type="EMBL" id="MCL1127223.1"/>
    </source>
</evidence>
<sequence>MLNGGDLGLLLKQFQINFFSGVPCSYLKPLINYACNELDYVPAANEGEAVAIAFGARLAGKYSAVLMQNSGLTNALSPLTSLTNVAASGIFGFVGFRGEPGKNDEPQHMIMGSIGSELLRLCGVYVETLSDNLRDIEQQFKWAIGHIDKGRSVFFLVPENHISSVELLSSKPKLYQQGTINRHKKTELNSRYDVLNTLHKRRKPQTLLMATTGKTGRELFAIEDHPGNFYMVGSMGCVSSIGLGLALNKAGSNVIALDGDGALLMRLGNLSTNGRHQPDNLLHILLDNQCHDSTGGQRTASFNMDWVLLAQASGYPCIHQVYALDELDGIVYLWQEKPCLTFVHIRILAGSISSLPRPDKSPSEVYRRLQQFIQNNC</sequence>
<dbReference type="InterPro" id="IPR017684">
    <property type="entry name" value="Phosphono-pyrv_decarboxylase"/>
</dbReference>
<evidence type="ECO:0000313" key="7">
    <source>
        <dbReference type="Proteomes" id="UP001203423"/>
    </source>
</evidence>
<dbReference type="PANTHER" id="PTHR42818">
    <property type="entry name" value="SULFOPYRUVATE DECARBOXYLASE SUBUNIT ALPHA"/>
    <property type="match status" value="1"/>
</dbReference>
<dbReference type="Pfam" id="PF02776">
    <property type="entry name" value="TPP_enzyme_N"/>
    <property type="match status" value="1"/>
</dbReference>
<evidence type="ECO:0000256" key="1">
    <source>
        <dbReference type="ARBA" id="ARBA00022793"/>
    </source>
</evidence>
<dbReference type="RefSeq" id="WP_248942618.1">
    <property type="nucleotide sequence ID" value="NZ_JAKIKS010000137.1"/>
</dbReference>
<evidence type="ECO:0000259" key="4">
    <source>
        <dbReference type="Pfam" id="PF02775"/>
    </source>
</evidence>
<keyword evidence="3 6" id="KW-0456">Lyase</keyword>